<dbReference type="Gene3D" id="2.170.16.10">
    <property type="entry name" value="Hedgehog/Intein (Hint) domain"/>
    <property type="match status" value="1"/>
</dbReference>
<keyword evidence="1" id="KW-0677">Repeat</keyword>
<dbReference type="PANTHER" id="PTHR32305:SF15">
    <property type="entry name" value="PROTEIN RHSA-RELATED"/>
    <property type="match status" value="1"/>
</dbReference>
<dbReference type="InterPro" id="IPR050708">
    <property type="entry name" value="T6SS_VgrG/RHS"/>
</dbReference>
<dbReference type="InterPro" id="IPR022385">
    <property type="entry name" value="Rhs_assc_core"/>
</dbReference>
<organism evidence="3 4">
    <name type="scientific">Paenibacillus silvae</name>
    <dbReference type="NCBI Taxonomy" id="1325358"/>
    <lineage>
        <taxon>Bacteria</taxon>
        <taxon>Bacillati</taxon>
        <taxon>Bacillota</taxon>
        <taxon>Bacilli</taxon>
        <taxon>Bacillales</taxon>
        <taxon>Paenibacillaceae</taxon>
        <taxon>Paenibacillus</taxon>
    </lineage>
</organism>
<dbReference type="PROSITE" id="PS50818">
    <property type="entry name" value="INTEIN_C_TER"/>
    <property type="match status" value="1"/>
</dbReference>
<dbReference type="SMART" id="SM00306">
    <property type="entry name" value="HintN"/>
    <property type="match status" value="1"/>
</dbReference>
<evidence type="ECO:0000259" key="2">
    <source>
        <dbReference type="SMART" id="SM00306"/>
    </source>
</evidence>
<evidence type="ECO:0000313" key="3">
    <source>
        <dbReference type="EMBL" id="GGH61419.1"/>
    </source>
</evidence>
<dbReference type="InterPro" id="IPR030934">
    <property type="entry name" value="Intein_C"/>
</dbReference>
<protein>
    <recommendedName>
        <fullName evidence="2">Hint domain-containing protein</fullName>
    </recommendedName>
</protein>
<dbReference type="NCBIfam" id="TIGR01443">
    <property type="entry name" value="intein_Cterm"/>
    <property type="match status" value="1"/>
</dbReference>
<feature type="domain" description="Hint" evidence="2">
    <location>
        <begin position="481"/>
        <end position="575"/>
    </location>
</feature>
<dbReference type="PANTHER" id="PTHR32305">
    <property type="match status" value="1"/>
</dbReference>
<evidence type="ECO:0000256" key="1">
    <source>
        <dbReference type="ARBA" id="ARBA00022737"/>
    </source>
</evidence>
<dbReference type="InterPro" id="IPR056823">
    <property type="entry name" value="TEN-like_YD-shell"/>
</dbReference>
<sequence>MTDAAGITQYAYTPVGELEKMTYPDGAVLTLGYDARGARTRQTFQHGSYTLNLNMTYKGAAALPASLSLTSGSGTALGSFTYTYRGNNSLAQKSTGSGWKEVYTYEGLNLKGLAHTFNGTNGPSYSYAYDNNRNITSKTDQGVASQFTYDKLNRIQTSSPYQETYAYDVRDNRSSLESEREWSPPAPASYTYDARNQLTGATVNDQRVSYRYNGDGLMTERSTGGQTTRYYYDDRGLLVAEGTVSSTGDVQITAGYIYDAAGKLTARQIAGENQLQSYVTNGHGDVTEIRDASGNVLNRYTYDIWGNPETTEETVPNALRYAGEYWDEVTGLQYLRARWYDPSVGRFINEDSYEGQLTNPLSLNLYTYVRNNPLIYIDPSGHREEWGAGGGAGKDFGYWQKQWNLFKDSHSTWSGIIDFWTMGTVSALNEYYRVSMENPWSVEQFFQAGYLVMELNPAGKVSAKLSTKGGKFIDKAISKACNCFTAGTKVLTDEGEKPIEEIEVGDKVLAKSDETGEVAYKEVVGLFQKQADEIYYVHIGDEIIEVTGEHPFWLDGKGWTFVKDLKVGDLLVSSDGTKLAIDKIEKEPREATVYNFEVDDFHSYFVSNLGIWVHNCDLTKWNKGSFHKVEDSAEYHFKKHGASVGAETLEQYIRKAEEFARTAKKGSTKSTVSGAVEGTIRYKKNGKYVDIAPDGTIVSFGKT</sequence>
<dbReference type="Pfam" id="PF07591">
    <property type="entry name" value="PT-HINT"/>
    <property type="match status" value="1"/>
</dbReference>
<dbReference type="CDD" id="cd00081">
    <property type="entry name" value="Hint"/>
    <property type="match status" value="1"/>
</dbReference>
<dbReference type="InterPro" id="IPR003587">
    <property type="entry name" value="Hint_dom_N"/>
</dbReference>
<dbReference type="InterPro" id="IPR006141">
    <property type="entry name" value="Intein_N"/>
</dbReference>
<comment type="caution">
    <text evidence="3">The sequence shown here is derived from an EMBL/GenBank/DDBJ whole genome shotgun (WGS) entry which is preliminary data.</text>
</comment>
<dbReference type="EMBL" id="BMFU01000005">
    <property type="protein sequence ID" value="GGH61419.1"/>
    <property type="molecule type" value="Genomic_DNA"/>
</dbReference>
<dbReference type="InterPro" id="IPR006530">
    <property type="entry name" value="YD"/>
</dbReference>
<dbReference type="Proteomes" id="UP000652153">
    <property type="component" value="Unassembled WGS sequence"/>
</dbReference>
<reference evidence="4" key="1">
    <citation type="journal article" date="2019" name="Int. J. Syst. Evol. Microbiol.">
        <title>The Global Catalogue of Microorganisms (GCM) 10K type strain sequencing project: providing services to taxonomists for standard genome sequencing and annotation.</title>
        <authorList>
            <consortium name="The Broad Institute Genomics Platform"/>
            <consortium name="The Broad Institute Genome Sequencing Center for Infectious Disease"/>
            <person name="Wu L."/>
            <person name="Ma J."/>
        </authorList>
    </citation>
    <scope>NUCLEOTIDE SEQUENCE [LARGE SCALE GENOMIC DNA]</scope>
    <source>
        <strain evidence="4">CGMCC 1.12770</strain>
    </source>
</reference>
<dbReference type="InterPro" id="IPR036844">
    <property type="entry name" value="Hint_dom_sf"/>
</dbReference>
<proteinExistence type="predicted"/>
<dbReference type="PROSITE" id="PS50817">
    <property type="entry name" value="INTEIN_N_TER"/>
    <property type="match status" value="1"/>
</dbReference>
<dbReference type="NCBIfam" id="TIGR03696">
    <property type="entry name" value="Rhs_assc_core"/>
    <property type="match status" value="1"/>
</dbReference>
<dbReference type="Pfam" id="PF25023">
    <property type="entry name" value="TEN_YD-shell"/>
    <property type="match status" value="1"/>
</dbReference>
<gene>
    <name evidence="3" type="ORF">GCM10008014_36840</name>
</gene>
<evidence type="ECO:0000313" key="4">
    <source>
        <dbReference type="Proteomes" id="UP000652153"/>
    </source>
</evidence>
<dbReference type="Gene3D" id="2.180.10.10">
    <property type="entry name" value="RHS repeat-associated core"/>
    <property type="match status" value="1"/>
</dbReference>
<keyword evidence="4" id="KW-1185">Reference proteome</keyword>
<dbReference type="SUPFAM" id="SSF51294">
    <property type="entry name" value="Hedgehog/intein (Hint) domain"/>
    <property type="match status" value="1"/>
</dbReference>
<name>A0ABQ1ZE96_9BACL</name>
<accession>A0ABQ1ZE96</accession>
<dbReference type="NCBIfam" id="TIGR01643">
    <property type="entry name" value="YD_repeat_2x"/>
    <property type="match status" value="2"/>
</dbReference>